<dbReference type="Proteomes" id="UP000820669">
    <property type="component" value="Unassembled WGS sequence"/>
</dbReference>
<dbReference type="PANTHER" id="PTHR43194:SF2">
    <property type="entry name" value="PEROXISOMAL MEMBRANE PROTEIN LPX1"/>
    <property type="match status" value="1"/>
</dbReference>
<dbReference type="Gene3D" id="3.40.50.1820">
    <property type="entry name" value="alpha/beta hydrolase"/>
    <property type="match status" value="1"/>
</dbReference>
<comment type="caution">
    <text evidence="3">The sequence shown here is derived from an EMBL/GenBank/DDBJ whole genome shotgun (WGS) entry which is preliminary data.</text>
</comment>
<dbReference type="SUPFAM" id="SSF53474">
    <property type="entry name" value="alpha/beta-Hydrolases"/>
    <property type="match status" value="1"/>
</dbReference>
<dbReference type="EMBL" id="JAAXLA010000020">
    <property type="protein sequence ID" value="NMH98196.1"/>
    <property type="molecule type" value="Genomic_DNA"/>
</dbReference>
<name>A0ABX1S9F2_9PSEU</name>
<keyword evidence="4" id="KW-1185">Reference proteome</keyword>
<evidence type="ECO:0000259" key="2">
    <source>
        <dbReference type="Pfam" id="PF00561"/>
    </source>
</evidence>
<dbReference type="RefSeq" id="WP_169381645.1">
    <property type="nucleotide sequence ID" value="NZ_JAAXLA010000020.1"/>
</dbReference>
<evidence type="ECO:0000256" key="1">
    <source>
        <dbReference type="SAM" id="MobiDB-lite"/>
    </source>
</evidence>
<dbReference type="PANTHER" id="PTHR43194">
    <property type="entry name" value="HYDROLASE ALPHA/BETA FOLD FAMILY"/>
    <property type="match status" value="1"/>
</dbReference>
<dbReference type="Pfam" id="PF00561">
    <property type="entry name" value="Abhydrolase_1"/>
    <property type="match status" value="1"/>
</dbReference>
<protein>
    <submittedName>
        <fullName evidence="3">Alpha/beta hydrolase</fullName>
    </submittedName>
</protein>
<evidence type="ECO:0000313" key="3">
    <source>
        <dbReference type="EMBL" id="NMH98196.1"/>
    </source>
</evidence>
<dbReference type="InterPro" id="IPR050228">
    <property type="entry name" value="Carboxylesterase_BioH"/>
</dbReference>
<feature type="region of interest" description="Disordered" evidence="1">
    <location>
        <begin position="205"/>
        <end position="225"/>
    </location>
</feature>
<dbReference type="InterPro" id="IPR000073">
    <property type="entry name" value="AB_hydrolase_1"/>
</dbReference>
<proteinExistence type="predicted"/>
<evidence type="ECO:0000313" key="4">
    <source>
        <dbReference type="Proteomes" id="UP000820669"/>
    </source>
</evidence>
<reference evidence="3 4" key="1">
    <citation type="submission" date="2020-04" db="EMBL/GenBank/DDBJ databases">
        <authorList>
            <person name="Klaysubun C."/>
            <person name="Duangmal K."/>
            <person name="Lipun K."/>
        </authorList>
    </citation>
    <scope>NUCLEOTIDE SEQUENCE [LARGE SCALE GENOMIC DNA]</scope>
    <source>
        <strain evidence="3 4">K10HN5</strain>
    </source>
</reference>
<feature type="domain" description="AB hydrolase-1" evidence="2">
    <location>
        <begin position="36"/>
        <end position="272"/>
    </location>
</feature>
<keyword evidence="3" id="KW-0378">Hydrolase</keyword>
<dbReference type="InterPro" id="IPR029058">
    <property type="entry name" value="AB_hydrolase_fold"/>
</dbReference>
<sequence>MPDSTTADPVAFPGAGGITLAADRWDPPSGTPSNGTVLLLHGGGQTRHSWRTTGRALAGAGWSTYALDARGHGDSGWAADGDYSMDALVADLRAVVTALDVQPVLVGASLGGSTALLAEGEGCGLARGIVLVDVTPRIEPEGVAEIMAFMRSGLGGFASLEDAADAVAAYNPHRPRPASTDGLRKNLRLREGRWYWHWDPRFVDGRDEPSRERPDDEHRSRRAREAARRISVPTLLVRGVRSRVVSEASAAELRALIPHSEQIDVSGAGHMVAGDDNDVFSGGLRRFLEERVAALPSALRH</sequence>
<organism evidence="3 4">
    <name type="scientific">Pseudonocardia acidicola</name>
    <dbReference type="NCBI Taxonomy" id="2724939"/>
    <lineage>
        <taxon>Bacteria</taxon>
        <taxon>Bacillati</taxon>
        <taxon>Actinomycetota</taxon>
        <taxon>Actinomycetes</taxon>
        <taxon>Pseudonocardiales</taxon>
        <taxon>Pseudonocardiaceae</taxon>
        <taxon>Pseudonocardia</taxon>
    </lineage>
</organism>
<accession>A0ABX1S9F2</accession>
<dbReference type="GO" id="GO:0016787">
    <property type="term" value="F:hydrolase activity"/>
    <property type="evidence" value="ECO:0007669"/>
    <property type="project" value="UniProtKB-KW"/>
</dbReference>
<gene>
    <name evidence="3" type="ORF">HF526_12865</name>
</gene>